<feature type="compositionally biased region" description="Polar residues" evidence="1">
    <location>
        <begin position="60"/>
        <end position="70"/>
    </location>
</feature>
<evidence type="ECO:0000313" key="3">
    <source>
        <dbReference type="Proteomes" id="UP001457282"/>
    </source>
</evidence>
<feature type="compositionally biased region" description="Low complexity" evidence="1">
    <location>
        <begin position="92"/>
        <end position="104"/>
    </location>
</feature>
<sequence length="280" mass="30413">MDHRFDECPERVIGRHYLMVERWAEEPHVLPQETPVQDGLERILSDGVIVIFPQPHLNAATGQNLDNDQPQFPEETQEPGWNVVRRRSRGQPRSSNYRGSPSSSHGPVRGGLSFKDAVHHGENEDIDDMGNPLPPGFYNVPKAILSYNALHVDGLAIASGSQVVHVSPDLLGSTSAMMEKDEAGLPFRSPKKRNRDMEIDGNISDDNAIDAGDGIGWALRCGGEVNAGLGLIAAAGIRRAHAVVQVMMGGGCGMEESTEMRWMVAGQWACGGTRGTASWE</sequence>
<proteinExistence type="predicted"/>
<keyword evidence="3" id="KW-1185">Reference proteome</keyword>
<evidence type="ECO:0000313" key="2">
    <source>
        <dbReference type="EMBL" id="KAK9950311.1"/>
    </source>
</evidence>
<name>A0AAW1YNU9_RUBAR</name>
<feature type="region of interest" description="Disordered" evidence="1">
    <location>
        <begin position="60"/>
        <end position="115"/>
    </location>
</feature>
<dbReference type="AlphaFoldDB" id="A0AAW1YNU9"/>
<gene>
    <name evidence="2" type="ORF">M0R45_005808</name>
</gene>
<dbReference type="EMBL" id="JBEDUW010000001">
    <property type="protein sequence ID" value="KAK9950311.1"/>
    <property type="molecule type" value="Genomic_DNA"/>
</dbReference>
<reference evidence="2 3" key="1">
    <citation type="journal article" date="2023" name="G3 (Bethesda)">
        <title>A chromosome-length genome assembly and annotation of blackberry (Rubus argutus, cv. 'Hillquist').</title>
        <authorList>
            <person name="Bruna T."/>
            <person name="Aryal R."/>
            <person name="Dudchenko O."/>
            <person name="Sargent D.J."/>
            <person name="Mead D."/>
            <person name="Buti M."/>
            <person name="Cavallini A."/>
            <person name="Hytonen T."/>
            <person name="Andres J."/>
            <person name="Pham M."/>
            <person name="Weisz D."/>
            <person name="Mascagni F."/>
            <person name="Usai G."/>
            <person name="Natali L."/>
            <person name="Bassil N."/>
            <person name="Fernandez G.E."/>
            <person name="Lomsadze A."/>
            <person name="Armour M."/>
            <person name="Olukolu B."/>
            <person name="Poorten T."/>
            <person name="Britton C."/>
            <person name="Davik J."/>
            <person name="Ashrafi H."/>
            <person name="Aiden E.L."/>
            <person name="Borodovsky M."/>
            <person name="Worthington M."/>
        </authorList>
    </citation>
    <scope>NUCLEOTIDE SEQUENCE [LARGE SCALE GENOMIC DNA]</scope>
    <source>
        <strain evidence="2">PI 553951</strain>
    </source>
</reference>
<organism evidence="2 3">
    <name type="scientific">Rubus argutus</name>
    <name type="common">Southern blackberry</name>
    <dbReference type="NCBI Taxonomy" id="59490"/>
    <lineage>
        <taxon>Eukaryota</taxon>
        <taxon>Viridiplantae</taxon>
        <taxon>Streptophyta</taxon>
        <taxon>Embryophyta</taxon>
        <taxon>Tracheophyta</taxon>
        <taxon>Spermatophyta</taxon>
        <taxon>Magnoliopsida</taxon>
        <taxon>eudicotyledons</taxon>
        <taxon>Gunneridae</taxon>
        <taxon>Pentapetalae</taxon>
        <taxon>rosids</taxon>
        <taxon>fabids</taxon>
        <taxon>Rosales</taxon>
        <taxon>Rosaceae</taxon>
        <taxon>Rosoideae</taxon>
        <taxon>Rosoideae incertae sedis</taxon>
        <taxon>Rubus</taxon>
    </lineage>
</organism>
<dbReference type="Proteomes" id="UP001457282">
    <property type="component" value="Unassembled WGS sequence"/>
</dbReference>
<protein>
    <submittedName>
        <fullName evidence="2">Uncharacterized protein</fullName>
    </submittedName>
</protein>
<comment type="caution">
    <text evidence="2">The sequence shown here is derived from an EMBL/GenBank/DDBJ whole genome shotgun (WGS) entry which is preliminary data.</text>
</comment>
<evidence type="ECO:0000256" key="1">
    <source>
        <dbReference type="SAM" id="MobiDB-lite"/>
    </source>
</evidence>
<accession>A0AAW1YNU9</accession>